<dbReference type="OrthoDB" id="9809354at2"/>
<dbReference type="CDD" id="cd00433">
    <property type="entry name" value="Peptidase_M17"/>
    <property type="match status" value="1"/>
</dbReference>
<dbReference type="GO" id="GO:0005737">
    <property type="term" value="C:cytoplasm"/>
    <property type="evidence" value="ECO:0007669"/>
    <property type="project" value="UniProtKB-SubCell"/>
</dbReference>
<dbReference type="HAMAP" id="MF_00181">
    <property type="entry name" value="Cytosol_peptidase_M17"/>
    <property type="match status" value="1"/>
</dbReference>
<dbReference type="GO" id="GO:0006508">
    <property type="term" value="P:proteolysis"/>
    <property type="evidence" value="ECO:0007669"/>
    <property type="project" value="UniProtKB-KW"/>
</dbReference>
<feature type="binding site" evidence="8">
    <location>
        <position position="345"/>
    </location>
    <ligand>
        <name>Mn(2+)</name>
        <dbReference type="ChEBI" id="CHEBI:29035"/>
        <label>2</label>
    </ligand>
</feature>
<dbReference type="Pfam" id="PF00883">
    <property type="entry name" value="Peptidase_M17"/>
    <property type="match status" value="1"/>
</dbReference>
<evidence type="ECO:0000256" key="5">
    <source>
        <dbReference type="ARBA" id="ARBA00022670"/>
    </source>
</evidence>
<dbReference type="RefSeq" id="WP_147713195.1">
    <property type="nucleotide sequence ID" value="NZ_VKAD01000001.1"/>
</dbReference>
<dbReference type="InterPro" id="IPR000819">
    <property type="entry name" value="Peptidase_M17_C"/>
</dbReference>
<evidence type="ECO:0000259" key="9">
    <source>
        <dbReference type="PROSITE" id="PS00631"/>
    </source>
</evidence>
<dbReference type="Proteomes" id="UP000321764">
    <property type="component" value="Unassembled WGS sequence"/>
</dbReference>
<evidence type="ECO:0000256" key="4">
    <source>
        <dbReference type="ARBA" id="ARBA00022438"/>
    </source>
</evidence>
<comment type="similarity">
    <text evidence="3 8">Belongs to the peptidase M17 family.</text>
</comment>
<evidence type="ECO:0000256" key="7">
    <source>
        <dbReference type="ARBA" id="ARBA00023211"/>
    </source>
</evidence>
<feature type="binding site" evidence="8">
    <location>
        <position position="266"/>
    </location>
    <ligand>
        <name>Mn(2+)</name>
        <dbReference type="ChEBI" id="CHEBI:29035"/>
        <label>1</label>
    </ligand>
</feature>
<evidence type="ECO:0000256" key="1">
    <source>
        <dbReference type="ARBA" id="ARBA00000135"/>
    </source>
</evidence>
<organism evidence="10 11">
    <name type="scientific">Reinekea thalattae</name>
    <dbReference type="NCBI Taxonomy" id="2593301"/>
    <lineage>
        <taxon>Bacteria</taxon>
        <taxon>Pseudomonadati</taxon>
        <taxon>Pseudomonadota</taxon>
        <taxon>Gammaproteobacteria</taxon>
        <taxon>Oceanospirillales</taxon>
        <taxon>Saccharospirillaceae</taxon>
        <taxon>Reinekea</taxon>
    </lineage>
</organism>
<feature type="binding site" evidence="8">
    <location>
        <position position="343"/>
    </location>
    <ligand>
        <name>Mn(2+)</name>
        <dbReference type="ChEBI" id="CHEBI:29035"/>
        <label>1</label>
    </ligand>
</feature>
<dbReference type="SUPFAM" id="SSF53187">
    <property type="entry name" value="Zn-dependent exopeptidases"/>
    <property type="match status" value="1"/>
</dbReference>
<evidence type="ECO:0000256" key="6">
    <source>
        <dbReference type="ARBA" id="ARBA00022801"/>
    </source>
</evidence>
<sequence>MKLFSASFDLSSVAQQQLFVIHFSDKESSSIAALKASSSVVAQLLNSDAISTKLGNVTPLIGHSDLPAQRISFIGAGNSADFNETAFFKVVASLAGELKSSTVTSAAFTLDDLKPAQRSIEWTAAKASEALLAALYKYDTTKSKKNEPISVTEVALLSSQGDLDSAISTGQAMAKGVNVARELGNLPANICDPDYLAQQARELGQNYSHIDVDILEEEQLLEMGMGAFMAVSQGSDKAGKIIVMKYNGASADEKPHVLVGKGLTFDSGGISIKPAAGMEEMKWDMLGAASVFGAMNTIAELKPKLNIIGVVATAENMVSGGATRPGDVVTCMNGKTVEIINTDAEGRLVLCDTLTYVERFEPASVIDIATLTGAIVVGLGHHATAVYANKDELQAQIVTAGQETWDRGWAMPMWQDYREQLDSPYADLRNVGSRAGGSITAALYLSEFAENYPWAHLDIAGTGWENAKAGATGRPVGMLVQYLLNQQG</sequence>
<keyword evidence="8" id="KW-0479">Metal-binding</keyword>
<comment type="subcellular location">
    <subcellularLocation>
        <location evidence="8">Cytoplasm</location>
    </subcellularLocation>
</comment>
<evidence type="ECO:0000313" key="10">
    <source>
        <dbReference type="EMBL" id="TXR53796.1"/>
    </source>
</evidence>
<dbReference type="PROSITE" id="PS00631">
    <property type="entry name" value="CYTOSOL_AP"/>
    <property type="match status" value="1"/>
</dbReference>
<feature type="active site" evidence="8">
    <location>
        <position position="347"/>
    </location>
</feature>
<dbReference type="InterPro" id="IPR023042">
    <property type="entry name" value="Peptidase_M17_leu_NH2_pept"/>
</dbReference>
<feature type="binding site" evidence="8">
    <location>
        <position position="266"/>
    </location>
    <ligand>
        <name>Mn(2+)</name>
        <dbReference type="ChEBI" id="CHEBI:29035"/>
        <label>2</label>
    </ligand>
</feature>
<keyword evidence="5 8" id="KW-0645">Protease</keyword>
<keyword evidence="8" id="KW-0963">Cytoplasm</keyword>
<dbReference type="SUPFAM" id="SSF52949">
    <property type="entry name" value="Macro domain-like"/>
    <property type="match status" value="1"/>
</dbReference>
<proteinExistence type="inferred from homology"/>
<dbReference type="Gene3D" id="3.40.630.10">
    <property type="entry name" value="Zn peptidases"/>
    <property type="match status" value="1"/>
</dbReference>
<evidence type="ECO:0000256" key="8">
    <source>
        <dbReference type="HAMAP-Rule" id="MF_00181"/>
    </source>
</evidence>
<dbReference type="GO" id="GO:0070006">
    <property type="term" value="F:metalloaminopeptidase activity"/>
    <property type="evidence" value="ECO:0007669"/>
    <property type="project" value="InterPro"/>
</dbReference>
<dbReference type="EC" id="3.4.11.10" evidence="8"/>
<comment type="cofactor">
    <cofactor evidence="8">
        <name>Mn(2+)</name>
        <dbReference type="ChEBI" id="CHEBI:29035"/>
    </cofactor>
    <text evidence="8">Binds 2 manganese ions per subunit.</text>
</comment>
<reference evidence="10 11" key="1">
    <citation type="submission" date="2019-07" db="EMBL/GenBank/DDBJ databases">
        <title>Reinekea sp. strain SSH23 genome sequencing and assembly.</title>
        <authorList>
            <person name="Kim I."/>
        </authorList>
    </citation>
    <scope>NUCLEOTIDE SEQUENCE [LARGE SCALE GENOMIC DNA]</scope>
    <source>
        <strain evidence="10 11">SSH23</strain>
    </source>
</reference>
<dbReference type="Pfam" id="PF02789">
    <property type="entry name" value="Peptidase_M17_N"/>
    <property type="match status" value="1"/>
</dbReference>
<dbReference type="InterPro" id="IPR043472">
    <property type="entry name" value="Macro_dom-like"/>
</dbReference>
<protein>
    <recommendedName>
        <fullName evidence="8">Probable cytosol aminopeptidase</fullName>
        <ecNumber evidence="8">3.4.11.1</ecNumber>
    </recommendedName>
    <alternativeName>
        <fullName evidence="8">Leucine aminopeptidase</fullName>
        <shortName evidence="8">LAP</shortName>
        <ecNumber evidence="8">3.4.11.10</ecNumber>
    </alternativeName>
    <alternativeName>
        <fullName evidence="8">Leucyl aminopeptidase</fullName>
    </alternativeName>
</protein>
<dbReference type="InterPro" id="IPR008283">
    <property type="entry name" value="Peptidase_M17_N"/>
</dbReference>
<feature type="active site" evidence="8">
    <location>
        <position position="273"/>
    </location>
</feature>
<dbReference type="EC" id="3.4.11.1" evidence="8"/>
<evidence type="ECO:0000256" key="3">
    <source>
        <dbReference type="ARBA" id="ARBA00009528"/>
    </source>
</evidence>
<dbReference type="PANTHER" id="PTHR11963">
    <property type="entry name" value="LEUCINE AMINOPEPTIDASE-RELATED"/>
    <property type="match status" value="1"/>
</dbReference>
<feature type="binding site" evidence="8">
    <location>
        <position position="284"/>
    </location>
    <ligand>
        <name>Mn(2+)</name>
        <dbReference type="ChEBI" id="CHEBI:29035"/>
        <label>2</label>
    </ligand>
</feature>
<dbReference type="PANTHER" id="PTHR11963:SF23">
    <property type="entry name" value="CYTOSOL AMINOPEPTIDASE"/>
    <property type="match status" value="1"/>
</dbReference>
<comment type="catalytic activity">
    <reaction evidence="1 8">
        <text>Release of an N-terminal amino acid, Xaa-|-Yaa-, in which Xaa is preferably Leu, but may be other amino acids including Pro although not Arg or Lys, and Yaa may be Pro. Amino acid amides and methyl esters are also readily hydrolyzed, but rates on arylamides are exceedingly low.</text>
        <dbReference type="EC" id="3.4.11.1"/>
    </reaction>
</comment>
<comment type="catalytic activity">
    <reaction evidence="2 8">
        <text>Release of an N-terminal amino acid, preferentially leucine, but not glutamic or aspartic acids.</text>
        <dbReference type="EC" id="3.4.11.10"/>
    </reaction>
</comment>
<gene>
    <name evidence="8" type="primary">pepA</name>
    <name evidence="10" type="ORF">FME95_04355</name>
</gene>
<dbReference type="EMBL" id="VKAD01000001">
    <property type="protein sequence ID" value="TXR53796.1"/>
    <property type="molecule type" value="Genomic_DNA"/>
</dbReference>
<name>A0A5C8ZA84_9GAMM</name>
<dbReference type="Gene3D" id="3.40.220.10">
    <property type="entry name" value="Leucine Aminopeptidase, subunit E, domain 1"/>
    <property type="match status" value="1"/>
</dbReference>
<dbReference type="GO" id="GO:0030145">
    <property type="term" value="F:manganese ion binding"/>
    <property type="evidence" value="ECO:0007669"/>
    <property type="project" value="UniProtKB-UniRule"/>
</dbReference>
<evidence type="ECO:0000256" key="2">
    <source>
        <dbReference type="ARBA" id="ARBA00000967"/>
    </source>
</evidence>
<evidence type="ECO:0000313" key="11">
    <source>
        <dbReference type="Proteomes" id="UP000321764"/>
    </source>
</evidence>
<dbReference type="AlphaFoldDB" id="A0A5C8ZA84"/>
<comment type="caution">
    <text evidence="10">The sequence shown here is derived from an EMBL/GenBank/DDBJ whole genome shotgun (WGS) entry which is preliminary data.</text>
</comment>
<keyword evidence="4 8" id="KW-0031">Aminopeptidase</keyword>
<dbReference type="InterPro" id="IPR011356">
    <property type="entry name" value="Leucine_aapep/pepB"/>
</dbReference>
<dbReference type="NCBIfam" id="NF002074">
    <property type="entry name" value="PRK00913.1-4"/>
    <property type="match status" value="1"/>
</dbReference>
<feature type="binding site" evidence="8">
    <location>
        <position position="345"/>
    </location>
    <ligand>
        <name>Mn(2+)</name>
        <dbReference type="ChEBI" id="CHEBI:29035"/>
        <label>1</label>
    </ligand>
</feature>
<keyword evidence="6 8" id="KW-0378">Hydrolase</keyword>
<comment type="function">
    <text evidence="8">Presumably involved in the processing and regular turnover of intracellular proteins. Catalyzes the removal of unsubstituted N-terminal amino acids from various peptides.</text>
</comment>
<dbReference type="PRINTS" id="PR00481">
    <property type="entry name" value="LAMNOPPTDASE"/>
</dbReference>
<accession>A0A5C8ZA84</accession>
<keyword evidence="7 8" id="KW-0464">Manganese</keyword>
<feature type="binding site" evidence="8">
    <location>
        <position position="261"/>
    </location>
    <ligand>
        <name>Mn(2+)</name>
        <dbReference type="ChEBI" id="CHEBI:29035"/>
        <label>2</label>
    </ligand>
</feature>
<feature type="domain" description="Cytosol aminopeptidase" evidence="9">
    <location>
        <begin position="341"/>
        <end position="348"/>
    </location>
</feature>
<keyword evidence="11" id="KW-1185">Reference proteome</keyword>